<evidence type="ECO:0000313" key="2">
    <source>
        <dbReference type="Proteomes" id="UP001279734"/>
    </source>
</evidence>
<dbReference type="GO" id="GO:0000226">
    <property type="term" value="P:microtubule cytoskeleton organization"/>
    <property type="evidence" value="ECO:0007669"/>
    <property type="project" value="TreeGrafter"/>
</dbReference>
<protein>
    <submittedName>
        <fullName evidence="1">Uncharacterized protein</fullName>
    </submittedName>
</protein>
<sequence length="150" mass="16645">MLLLLYNGQNAVVQALKHFIPAYLQPTDDKGIHDITSKYLEELSDSNVTVRRGFALALGVFPSDFLAKAWKDVFSKLSSSCAIEENLENQDAEARVNAAKGLVSVCKLLTASRKLPPLYSGEDSMPLFLVIKNVVMRSLFETLDDYCVDN</sequence>
<organism evidence="1 2">
    <name type="scientific">Nepenthes gracilis</name>
    <name type="common">Slender pitcher plant</name>
    <dbReference type="NCBI Taxonomy" id="150966"/>
    <lineage>
        <taxon>Eukaryota</taxon>
        <taxon>Viridiplantae</taxon>
        <taxon>Streptophyta</taxon>
        <taxon>Embryophyta</taxon>
        <taxon>Tracheophyta</taxon>
        <taxon>Spermatophyta</taxon>
        <taxon>Magnoliopsida</taxon>
        <taxon>eudicotyledons</taxon>
        <taxon>Gunneridae</taxon>
        <taxon>Pentapetalae</taxon>
        <taxon>Caryophyllales</taxon>
        <taxon>Nepenthaceae</taxon>
        <taxon>Nepenthes</taxon>
    </lineage>
</organism>
<dbReference type="GO" id="GO:0007023">
    <property type="term" value="P:post-chaperonin tubulin folding pathway"/>
    <property type="evidence" value="ECO:0007669"/>
    <property type="project" value="InterPro"/>
</dbReference>
<dbReference type="GO" id="GO:0005096">
    <property type="term" value="F:GTPase activator activity"/>
    <property type="evidence" value="ECO:0007669"/>
    <property type="project" value="InterPro"/>
</dbReference>
<keyword evidence="2" id="KW-1185">Reference proteome</keyword>
<dbReference type="Proteomes" id="UP001279734">
    <property type="component" value="Unassembled WGS sequence"/>
</dbReference>
<reference evidence="1" key="1">
    <citation type="submission" date="2023-05" db="EMBL/GenBank/DDBJ databases">
        <title>Nepenthes gracilis genome sequencing.</title>
        <authorList>
            <person name="Fukushima K."/>
        </authorList>
    </citation>
    <scope>NUCLEOTIDE SEQUENCE</scope>
    <source>
        <strain evidence="1">SING2019-196</strain>
    </source>
</reference>
<dbReference type="PANTHER" id="PTHR12658">
    <property type="entry name" value="BETA-TUBULIN COFACTOR D"/>
    <property type="match status" value="1"/>
</dbReference>
<accession>A0AAD3TM44</accession>
<name>A0AAD3TM44_NEPGR</name>
<comment type="caution">
    <text evidence="1">The sequence shown here is derived from an EMBL/GenBank/DDBJ whole genome shotgun (WGS) entry which is preliminary data.</text>
</comment>
<evidence type="ECO:0000313" key="1">
    <source>
        <dbReference type="EMBL" id="GMH31277.1"/>
    </source>
</evidence>
<dbReference type="GO" id="GO:0048487">
    <property type="term" value="F:beta-tubulin binding"/>
    <property type="evidence" value="ECO:0007669"/>
    <property type="project" value="InterPro"/>
</dbReference>
<dbReference type="PANTHER" id="PTHR12658:SF0">
    <property type="entry name" value="TUBULIN-SPECIFIC CHAPERONE D"/>
    <property type="match status" value="1"/>
</dbReference>
<dbReference type="InterPro" id="IPR033162">
    <property type="entry name" value="TBCD"/>
</dbReference>
<gene>
    <name evidence="1" type="ORF">Nepgr_033120</name>
</gene>
<dbReference type="SUPFAM" id="SSF48371">
    <property type="entry name" value="ARM repeat"/>
    <property type="match status" value="1"/>
</dbReference>
<dbReference type="InterPro" id="IPR016024">
    <property type="entry name" value="ARM-type_fold"/>
</dbReference>
<proteinExistence type="predicted"/>
<dbReference type="EMBL" id="BSYO01000040">
    <property type="protein sequence ID" value="GMH31277.1"/>
    <property type="molecule type" value="Genomic_DNA"/>
</dbReference>
<dbReference type="GO" id="GO:0007021">
    <property type="term" value="P:tubulin complex assembly"/>
    <property type="evidence" value="ECO:0007669"/>
    <property type="project" value="InterPro"/>
</dbReference>
<dbReference type="AlphaFoldDB" id="A0AAD3TM44"/>